<sequence length="147" mass="15852">MPARPVREANNDKADKRKRKRSGTDVAVDRGDDASSRPEAERAQTIAPGLFSPPAPGPAPMFPPAFAPAPFPVAPFPSQPPYVPQPSFPGPAYQPPFYPPTYGQQGWPQSNPANAHQQWGAPQPYSQEDMDAYMAMRRGGYGTGGAF</sequence>
<feature type="compositionally biased region" description="Basic and acidic residues" evidence="1">
    <location>
        <begin position="27"/>
        <end position="42"/>
    </location>
</feature>
<evidence type="ECO:0000313" key="3">
    <source>
        <dbReference type="Proteomes" id="UP000076532"/>
    </source>
</evidence>
<name>A0A166KL52_9AGAM</name>
<feature type="region of interest" description="Disordered" evidence="1">
    <location>
        <begin position="85"/>
        <end position="125"/>
    </location>
</feature>
<feature type="compositionally biased region" description="Polar residues" evidence="1">
    <location>
        <begin position="103"/>
        <end position="117"/>
    </location>
</feature>
<proteinExistence type="predicted"/>
<feature type="compositionally biased region" description="Pro residues" evidence="1">
    <location>
        <begin position="85"/>
        <end position="99"/>
    </location>
</feature>
<organism evidence="2 3">
    <name type="scientific">Athelia psychrophila</name>
    <dbReference type="NCBI Taxonomy" id="1759441"/>
    <lineage>
        <taxon>Eukaryota</taxon>
        <taxon>Fungi</taxon>
        <taxon>Dikarya</taxon>
        <taxon>Basidiomycota</taxon>
        <taxon>Agaricomycotina</taxon>
        <taxon>Agaricomycetes</taxon>
        <taxon>Agaricomycetidae</taxon>
        <taxon>Atheliales</taxon>
        <taxon>Atheliaceae</taxon>
        <taxon>Athelia</taxon>
    </lineage>
</organism>
<feature type="compositionally biased region" description="Basic and acidic residues" evidence="1">
    <location>
        <begin position="1"/>
        <end position="15"/>
    </location>
</feature>
<dbReference type="Proteomes" id="UP000076532">
    <property type="component" value="Unassembled WGS sequence"/>
</dbReference>
<accession>A0A166KL52</accession>
<reference evidence="2 3" key="1">
    <citation type="journal article" date="2016" name="Mol. Biol. Evol.">
        <title>Comparative Genomics of Early-Diverging Mushroom-Forming Fungi Provides Insights into the Origins of Lignocellulose Decay Capabilities.</title>
        <authorList>
            <person name="Nagy L.G."/>
            <person name="Riley R."/>
            <person name="Tritt A."/>
            <person name="Adam C."/>
            <person name="Daum C."/>
            <person name="Floudas D."/>
            <person name="Sun H."/>
            <person name="Yadav J.S."/>
            <person name="Pangilinan J."/>
            <person name="Larsson K.H."/>
            <person name="Matsuura K."/>
            <person name="Barry K."/>
            <person name="Labutti K."/>
            <person name="Kuo R."/>
            <person name="Ohm R.A."/>
            <person name="Bhattacharya S.S."/>
            <person name="Shirouzu T."/>
            <person name="Yoshinaga Y."/>
            <person name="Martin F.M."/>
            <person name="Grigoriev I.V."/>
            <person name="Hibbett D.S."/>
        </authorList>
    </citation>
    <scope>NUCLEOTIDE SEQUENCE [LARGE SCALE GENOMIC DNA]</scope>
    <source>
        <strain evidence="2 3">CBS 109695</strain>
    </source>
</reference>
<feature type="region of interest" description="Disordered" evidence="1">
    <location>
        <begin position="1"/>
        <end position="63"/>
    </location>
</feature>
<gene>
    <name evidence="2" type="ORF">FIBSPDRAFT_890808</name>
</gene>
<keyword evidence="3" id="KW-1185">Reference proteome</keyword>
<evidence type="ECO:0000256" key="1">
    <source>
        <dbReference type="SAM" id="MobiDB-lite"/>
    </source>
</evidence>
<evidence type="ECO:0000313" key="2">
    <source>
        <dbReference type="EMBL" id="KZP22015.1"/>
    </source>
</evidence>
<feature type="compositionally biased region" description="Pro residues" evidence="1">
    <location>
        <begin position="51"/>
        <end position="63"/>
    </location>
</feature>
<dbReference type="EMBL" id="KV417543">
    <property type="protein sequence ID" value="KZP22015.1"/>
    <property type="molecule type" value="Genomic_DNA"/>
</dbReference>
<dbReference type="AlphaFoldDB" id="A0A166KL52"/>
<protein>
    <submittedName>
        <fullName evidence="2">Uncharacterized protein</fullName>
    </submittedName>
</protein>